<protein>
    <submittedName>
        <fullName evidence="2">GeoRSP system SPASM domain protein</fullName>
    </submittedName>
</protein>
<name>A0A9W6G1D3_9BACT</name>
<dbReference type="PANTHER" id="PTHR11228">
    <property type="entry name" value="RADICAL SAM DOMAIN PROTEIN"/>
    <property type="match status" value="1"/>
</dbReference>
<dbReference type="Proteomes" id="UP001144352">
    <property type="component" value="Unassembled WGS sequence"/>
</dbReference>
<dbReference type="InterPro" id="IPR058240">
    <property type="entry name" value="rSAM_sf"/>
</dbReference>
<dbReference type="InterPro" id="IPR023885">
    <property type="entry name" value="4Fe4S-binding_SPASM_dom"/>
</dbReference>
<evidence type="ECO:0000259" key="1">
    <source>
        <dbReference type="Pfam" id="PF13186"/>
    </source>
</evidence>
<dbReference type="InterPro" id="IPR027571">
    <property type="entry name" value="GeoRSP_SPASM"/>
</dbReference>
<dbReference type="AlphaFoldDB" id="A0A9W6G1D3"/>
<dbReference type="NCBIfam" id="TIGR04304">
    <property type="entry name" value="GeoRSP_SPASM"/>
    <property type="match status" value="1"/>
</dbReference>
<accession>A0A9W6G1D3</accession>
<feature type="domain" description="4Fe4S-binding SPASM" evidence="1">
    <location>
        <begin position="200"/>
        <end position="260"/>
    </location>
</feature>
<organism evidence="2 3">
    <name type="scientific">Geobacter hydrogenophilus</name>
    <dbReference type="NCBI Taxonomy" id="40983"/>
    <lineage>
        <taxon>Bacteria</taxon>
        <taxon>Pseudomonadati</taxon>
        <taxon>Thermodesulfobacteriota</taxon>
        <taxon>Desulfuromonadia</taxon>
        <taxon>Geobacterales</taxon>
        <taxon>Geobacteraceae</taxon>
        <taxon>Geobacter</taxon>
    </lineage>
</organism>
<keyword evidence="3" id="KW-1185">Reference proteome</keyword>
<dbReference type="SUPFAM" id="SSF102114">
    <property type="entry name" value="Radical SAM enzymes"/>
    <property type="match status" value="1"/>
</dbReference>
<reference evidence="2" key="1">
    <citation type="submission" date="2022-12" db="EMBL/GenBank/DDBJ databases">
        <title>Reference genome sequencing for broad-spectrum identification of bacterial and archaeal isolates by mass spectrometry.</title>
        <authorList>
            <person name="Sekiguchi Y."/>
            <person name="Tourlousse D.M."/>
        </authorList>
    </citation>
    <scope>NUCLEOTIDE SEQUENCE</scope>
    <source>
        <strain evidence="2">H2</strain>
    </source>
</reference>
<dbReference type="NCBIfam" id="TIGR04085">
    <property type="entry name" value="rSAM_more_4Fe4S"/>
    <property type="match status" value="1"/>
</dbReference>
<sequence length="288" mass="31233">MELASPITIYWDLPSDADEPSGLLAIAADIIACRPLMVWITGTAPTLPDGFTGVLEQFREGSVSVILTIPRGAFESARGFGEQGLVRELLLAVDRVDQLDAEEWAETASVGISFAVTSRNWRELPDLVRQCPGYGITRLVLPMQRLYGDEPPFFLTVREQQELADALDSAAGASKLTLTIHDPFIWRAFNPGVPFPQGGCQAANTMIAIAPDGGVYPCPTLPVRLGTVGEASLREIIASAAKKELRQKLLEHPGACRECKELAECRGGCRGRAYVVHQSLEGEDPACW</sequence>
<comment type="caution">
    <text evidence="2">The sequence shown here is derived from an EMBL/GenBank/DDBJ whole genome shotgun (WGS) entry which is preliminary data.</text>
</comment>
<dbReference type="PANTHER" id="PTHR11228:SF7">
    <property type="entry name" value="PQQA PEPTIDE CYCLASE"/>
    <property type="match status" value="1"/>
</dbReference>
<dbReference type="InterPro" id="IPR050377">
    <property type="entry name" value="Radical_SAM_PqqE_MftC-like"/>
</dbReference>
<evidence type="ECO:0000313" key="3">
    <source>
        <dbReference type="Proteomes" id="UP001144352"/>
    </source>
</evidence>
<dbReference type="RefSeq" id="WP_214186312.1">
    <property type="nucleotide sequence ID" value="NZ_BSDS01000001.1"/>
</dbReference>
<dbReference type="InterPro" id="IPR013785">
    <property type="entry name" value="Aldolase_TIM"/>
</dbReference>
<evidence type="ECO:0000313" key="2">
    <source>
        <dbReference type="EMBL" id="GLI38597.1"/>
    </source>
</evidence>
<dbReference type="Pfam" id="PF13186">
    <property type="entry name" value="SPASM"/>
    <property type="match status" value="1"/>
</dbReference>
<proteinExistence type="predicted"/>
<dbReference type="EMBL" id="BSDS01000001">
    <property type="protein sequence ID" value="GLI38597.1"/>
    <property type="molecule type" value="Genomic_DNA"/>
</dbReference>
<dbReference type="Gene3D" id="3.20.20.70">
    <property type="entry name" value="Aldolase class I"/>
    <property type="match status" value="1"/>
</dbReference>
<gene>
    <name evidence="2" type="ORF">GHYDROH2_20980</name>
</gene>